<feature type="region of interest" description="Disordered" evidence="1">
    <location>
        <begin position="284"/>
        <end position="311"/>
    </location>
</feature>
<evidence type="ECO:0000256" key="1">
    <source>
        <dbReference type="SAM" id="MobiDB-lite"/>
    </source>
</evidence>
<feature type="compositionally biased region" description="Polar residues" evidence="1">
    <location>
        <begin position="442"/>
        <end position="452"/>
    </location>
</feature>
<feature type="region of interest" description="Disordered" evidence="1">
    <location>
        <begin position="1"/>
        <end position="247"/>
    </location>
</feature>
<evidence type="ECO:0000313" key="2">
    <source>
        <dbReference type="EMBL" id="TCD69738.1"/>
    </source>
</evidence>
<feature type="compositionally biased region" description="Basic and acidic residues" evidence="1">
    <location>
        <begin position="41"/>
        <end position="50"/>
    </location>
</feature>
<accession>A0A4R0RZ61</accession>
<feature type="region of interest" description="Disordered" evidence="1">
    <location>
        <begin position="430"/>
        <end position="452"/>
    </location>
</feature>
<feature type="compositionally biased region" description="Basic and acidic residues" evidence="1">
    <location>
        <begin position="170"/>
        <end position="191"/>
    </location>
</feature>
<gene>
    <name evidence="2" type="ORF">EIP91_006505</name>
</gene>
<evidence type="ECO:0000313" key="3">
    <source>
        <dbReference type="Proteomes" id="UP000292702"/>
    </source>
</evidence>
<dbReference type="OrthoDB" id="2683368at2759"/>
<sequence length="452" mass="49166">MAYSGRPNIRPGLPSNPAPRSRSVSALGHASNTPSQSRSSSVERGRREPLPRAMMPNTPIPRQQRHEAIPRPSSSFGTQEPSREHIPFRLLERRSLLPADSQETPNQNRIDVPPRPASDAPLERHSRSSSVAASDRRASRPLPPIPHTLRPQRSLAPRKFTRPPVPPLPDLRHLNGLSDRENALETRKSEESISSLTSSSSQSSFASRASLFSPQPTSSSASSLSSYYDDDDEQPPKGKEETQRRAQAADGFGLSLWNRVAEAAGNLTVSVSKAIETNIATYAGEGDDSGGSRFSAHSRHEELPPLHSKARTPADLPDWLFEERDRGALGRLRIANATVEDEATSSRATPVGIIIKDSAPSTLSREASRVRFAEQVHPRVLRKSQSTIIRGASQKAALPSALDPRAMVRTTAIPPVPRVNAALVDADLRGRRPATHGLPSSVRPSRTHVSVL</sequence>
<reference evidence="2 3" key="1">
    <citation type="submission" date="2018-11" db="EMBL/GenBank/DDBJ databases">
        <title>Genome assembly of Steccherinum ochraceum LE-BIN_3174, the white-rot fungus of the Steccherinaceae family (The Residual Polyporoid clade, Polyporales, Basidiomycota).</title>
        <authorList>
            <person name="Fedorova T.V."/>
            <person name="Glazunova O.A."/>
            <person name="Landesman E.O."/>
            <person name="Moiseenko K.V."/>
            <person name="Psurtseva N.V."/>
            <person name="Savinova O.S."/>
            <person name="Shakhova N.V."/>
            <person name="Tyazhelova T.V."/>
            <person name="Vasina D.V."/>
        </authorList>
    </citation>
    <scope>NUCLEOTIDE SEQUENCE [LARGE SCALE GENOMIC DNA]</scope>
    <source>
        <strain evidence="2 3">LE-BIN_3174</strain>
    </source>
</reference>
<feature type="compositionally biased region" description="Basic and acidic residues" evidence="1">
    <location>
        <begin position="234"/>
        <end position="244"/>
    </location>
</feature>
<dbReference type="EMBL" id="RWJN01000035">
    <property type="protein sequence ID" value="TCD69738.1"/>
    <property type="molecule type" value="Genomic_DNA"/>
</dbReference>
<feature type="compositionally biased region" description="Basic and acidic residues" evidence="1">
    <location>
        <begin position="81"/>
        <end position="95"/>
    </location>
</feature>
<proteinExistence type="predicted"/>
<dbReference type="AlphaFoldDB" id="A0A4R0RZ61"/>
<keyword evidence="3" id="KW-1185">Reference proteome</keyword>
<dbReference type="Proteomes" id="UP000292702">
    <property type="component" value="Unassembled WGS sequence"/>
</dbReference>
<comment type="caution">
    <text evidence="2">The sequence shown here is derived from an EMBL/GenBank/DDBJ whole genome shotgun (WGS) entry which is preliminary data.</text>
</comment>
<name>A0A4R0RZ61_9APHY</name>
<protein>
    <submittedName>
        <fullName evidence="2">Uncharacterized protein</fullName>
    </submittedName>
</protein>
<organism evidence="2 3">
    <name type="scientific">Steccherinum ochraceum</name>
    <dbReference type="NCBI Taxonomy" id="92696"/>
    <lineage>
        <taxon>Eukaryota</taxon>
        <taxon>Fungi</taxon>
        <taxon>Dikarya</taxon>
        <taxon>Basidiomycota</taxon>
        <taxon>Agaricomycotina</taxon>
        <taxon>Agaricomycetes</taxon>
        <taxon>Polyporales</taxon>
        <taxon>Steccherinaceae</taxon>
        <taxon>Steccherinum</taxon>
    </lineage>
</organism>
<feature type="compositionally biased region" description="Low complexity" evidence="1">
    <location>
        <begin position="192"/>
        <end position="226"/>
    </location>
</feature>